<evidence type="ECO:0000313" key="2">
    <source>
        <dbReference type="EMBL" id="CAI9953246.1"/>
    </source>
</evidence>
<proteinExistence type="predicted"/>
<accession>A0AA86UIV5</accession>
<feature type="region of interest" description="Disordered" evidence="1">
    <location>
        <begin position="1"/>
        <end position="32"/>
    </location>
</feature>
<name>A0AA86UIV5_9EUKA</name>
<feature type="compositionally biased region" description="Polar residues" evidence="1">
    <location>
        <begin position="1"/>
        <end position="15"/>
    </location>
</feature>
<evidence type="ECO:0000313" key="3">
    <source>
        <dbReference type="EMBL" id="CAL6020549.1"/>
    </source>
</evidence>
<dbReference type="AlphaFoldDB" id="A0AA86UIV5"/>
<gene>
    <name evidence="3" type="ORF">HINF_LOCUS27570</name>
    <name evidence="2" type="ORF">HINF_LOCUS40891</name>
</gene>
<reference evidence="2" key="1">
    <citation type="submission" date="2023-06" db="EMBL/GenBank/DDBJ databases">
        <authorList>
            <person name="Kurt Z."/>
        </authorList>
    </citation>
    <scope>NUCLEOTIDE SEQUENCE</scope>
</reference>
<comment type="caution">
    <text evidence="2">The sequence shown here is derived from an EMBL/GenBank/DDBJ whole genome shotgun (WGS) entry which is preliminary data.</text>
</comment>
<keyword evidence="4" id="KW-1185">Reference proteome</keyword>
<dbReference type="Proteomes" id="UP001642409">
    <property type="component" value="Unassembled WGS sequence"/>
</dbReference>
<evidence type="ECO:0000313" key="4">
    <source>
        <dbReference type="Proteomes" id="UP001642409"/>
    </source>
</evidence>
<dbReference type="EMBL" id="CATOUU010000838">
    <property type="protein sequence ID" value="CAI9953246.1"/>
    <property type="molecule type" value="Genomic_DNA"/>
</dbReference>
<organism evidence="2">
    <name type="scientific">Hexamita inflata</name>
    <dbReference type="NCBI Taxonomy" id="28002"/>
    <lineage>
        <taxon>Eukaryota</taxon>
        <taxon>Metamonada</taxon>
        <taxon>Diplomonadida</taxon>
        <taxon>Hexamitidae</taxon>
        <taxon>Hexamitinae</taxon>
        <taxon>Hexamita</taxon>
    </lineage>
</organism>
<feature type="compositionally biased region" description="Polar residues" evidence="1">
    <location>
        <begin position="23"/>
        <end position="32"/>
    </location>
</feature>
<evidence type="ECO:0000256" key="1">
    <source>
        <dbReference type="SAM" id="MobiDB-lite"/>
    </source>
</evidence>
<sequence>MMQINQLGNPITKTSDSVKRPDSMTSITNGSPDNMQKIIDDDVYVLLNSTLNLAVTLNVFLTDLKSSNIQLKSHDVQIPFEIARFRQNLVSLEDLQKTIPEEFVPLHEIIQIVPNTNDKKSDLQLKRQKRMEEKQKYLAADHTQVAVKAVIKKMKVQIEAEVDIGTMNEETKNKMEQISSIINLVEAALISAEQSGKYCSEITQLLRNKLGMTLVEVNAPANKPAIVEEVKKPAIVEEVKKPVIVEEVKKPAIVEEVKKPVIVEEVKKPAAVEEVKKPAAVEEVKKPAIVEEVKKPAIVEEVKKPAAVEEVKKPAVVEEVKKPAAVEEVKKPAVVEKSRNQRCRRRETSCCRRSQETSRCRK</sequence>
<protein>
    <submittedName>
        <fullName evidence="2">Serine/arginine repetitive matrix protein</fullName>
    </submittedName>
    <submittedName>
        <fullName evidence="3">Serine/arginine_repetitive matrix protein</fullName>
    </submittedName>
</protein>
<reference evidence="3 4" key="2">
    <citation type="submission" date="2024-07" db="EMBL/GenBank/DDBJ databases">
        <authorList>
            <person name="Akdeniz Z."/>
        </authorList>
    </citation>
    <scope>NUCLEOTIDE SEQUENCE [LARGE SCALE GENOMIC DNA]</scope>
</reference>
<dbReference type="EMBL" id="CAXDID020000086">
    <property type="protein sequence ID" value="CAL6020549.1"/>
    <property type="molecule type" value="Genomic_DNA"/>
</dbReference>